<keyword evidence="3" id="KW-1185">Reference proteome</keyword>
<feature type="region of interest" description="Disordered" evidence="1">
    <location>
        <begin position="225"/>
        <end position="261"/>
    </location>
</feature>
<feature type="compositionally biased region" description="Basic and acidic residues" evidence="1">
    <location>
        <begin position="226"/>
        <end position="236"/>
    </location>
</feature>
<reference evidence="2" key="1">
    <citation type="submission" date="2023-04" db="EMBL/GenBank/DDBJ databases">
        <title>Phytophthora fragariaefolia NBRC 109709.</title>
        <authorList>
            <person name="Ichikawa N."/>
            <person name="Sato H."/>
            <person name="Tonouchi N."/>
        </authorList>
    </citation>
    <scope>NUCLEOTIDE SEQUENCE</scope>
    <source>
        <strain evidence="2">NBRC 109709</strain>
    </source>
</reference>
<evidence type="ECO:0000256" key="1">
    <source>
        <dbReference type="SAM" id="MobiDB-lite"/>
    </source>
</evidence>
<name>A0A9W6XJU3_9STRA</name>
<feature type="compositionally biased region" description="Acidic residues" evidence="1">
    <location>
        <begin position="388"/>
        <end position="397"/>
    </location>
</feature>
<dbReference type="Proteomes" id="UP001165121">
    <property type="component" value="Unassembled WGS sequence"/>
</dbReference>
<accession>A0A9W6XJU3</accession>
<feature type="compositionally biased region" description="Basic and acidic residues" evidence="1">
    <location>
        <begin position="406"/>
        <end position="424"/>
    </location>
</feature>
<feature type="region of interest" description="Disordered" evidence="1">
    <location>
        <begin position="136"/>
        <end position="170"/>
    </location>
</feature>
<evidence type="ECO:0000313" key="3">
    <source>
        <dbReference type="Proteomes" id="UP001165121"/>
    </source>
</evidence>
<comment type="caution">
    <text evidence="2">The sequence shown here is derived from an EMBL/GenBank/DDBJ whole genome shotgun (WGS) entry which is preliminary data.</text>
</comment>
<feature type="compositionally biased region" description="Low complexity" evidence="1">
    <location>
        <begin position="152"/>
        <end position="167"/>
    </location>
</feature>
<sequence length="480" mass="53137">MNFVFRGDEGLVIAEGVALNRAVVDFSVGVVLVGCTSRLWHLFETEEPSPLDRVSERYREWQLAMEEQEQAERLADAFWHMDGGAGRAPAGAADAVRAANADRRALRESRALHRARWESVRAAEFAKVESAKAEARRGRRGVVGEDVPSENGPYRSSGIRPRSGSPGEQLFEAEPLPFRVLGLRAVRAYDQGQRASQAEAERHRGTVSVSEPQRQAFRVLWLSSFDPERGPREPDVAGRQSRQPSASAKAAKADHDEDDVPAQEDLATVLRTNPSRYRVITGRILDSSRVDEDGYASIPELLEQTHALDPTRPEHLRLSNRALARVVLDVQGSDPRYPNWVGNTNRGDCKRLLASEDLQATIDEIEQLLANDEPIPVFNQKPFRDTEKGEDDSDFEIDGLSTIRPPTHENPRGKAPEDKPHESSNDEDEEADSRTNDKADKDAAATPASSSGTKTPSPGDDKSSDKGHDKGRDKYLRKTS</sequence>
<dbReference type="EMBL" id="BSXT01001213">
    <property type="protein sequence ID" value="GMF40012.1"/>
    <property type="molecule type" value="Genomic_DNA"/>
</dbReference>
<dbReference type="AlphaFoldDB" id="A0A9W6XJU3"/>
<feature type="compositionally biased region" description="Basic and acidic residues" evidence="1">
    <location>
        <begin position="432"/>
        <end position="443"/>
    </location>
</feature>
<gene>
    <name evidence="2" type="ORF">Pfra01_001211600</name>
</gene>
<organism evidence="2 3">
    <name type="scientific">Phytophthora fragariaefolia</name>
    <dbReference type="NCBI Taxonomy" id="1490495"/>
    <lineage>
        <taxon>Eukaryota</taxon>
        <taxon>Sar</taxon>
        <taxon>Stramenopiles</taxon>
        <taxon>Oomycota</taxon>
        <taxon>Peronosporomycetes</taxon>
        <taxon>Peronosporales</taxon>
        <taxon>Peronosporaceae</taxon>
        <taxon>Phytophthora</taxon>
    </lineage>
</organism>
<evidence type="ECO:0000313" key="2">
    <source>
        <dbReference type="EMBL" id="GMF40012.1"/>
    </source>
</evidence>
<protein>
    <submittedName>
        <fullName evidence="2">Unnamed protein product</fullName>
    </submittedName>
</protein>
<feature type="compositionally biased region" description="Basic and acidic residues" evidence="1">
    <location>
        <begin position="459"/>
        <end position="480"/>
    </location>
</feature>
<proteinExistence type="predicted"/>
<feature type="region of interest" description="Disordered" evidence="1">
    <location>
        <begin position="376"/>
        <end position="480"/>
    </location>
</feature>